<gene>
    <name evidence="1" type="ORF">AB447_219470</name>
    <name evidence="2" type="ORF">P8828_23400</name>
</gene>
<keyword evidence="4" id="KW-1185">Reference proteome</keyword>
<dbReference type="STRING" id="1664069.BGLY_1121"/>
<dbReference type="OrthoDB" id="1705901at2"/>
<organism evidence="1 3">
    <name type="scientific">Bacillus glycinifermentans</name>
    <dbReference type="NCBI Taxonomy" id="1664069"/>
    <lineage>
        <taxon>Bacteria</taxon>
        <taxon>Bacillati</taxon>
        <taxon>Bacillota</taxon>
        <taxon>Bacilli</taxon>
        <taxon>Bacillales</taxon>
        <taxon>Bacillaceae</taxon>
        <taxon>Bacillus</taxon>
    </lineage>
</organism>
<sequence>MNENQLYLDEACRWKMRFLRKSSMAERMSKGVQAKINARIPDKVHRAVTESIKKMVEATLVGSNLTTAQKETGPLSLKEKDGLAQKSVAQYQKAAAASGIGTGAGGIFLGLADFPLLLGIKMKCLFELASIYGYDIKQKEERLFLLYIFQLAFSGEEHRKEIFRIIENWETEKRDIDWHTFQQEYRDHIDLVKLLQLVPGLGAIVGGTANYKLLGHLGETARHVFHLRWIKETAGY</sequence>
<name>A0A0T6BNI0_9BACI</name>
<dbReference type="RefSeq" id="WP_048353683.1">
    <property type="nucleotide sequence ID" value="NZ_CP023481.1"/>
</dbReference>
<dbReference type="EMBL" id="LECW02000022">
    <property type="protein sequence ID" value="KRT93134.1"/>
    <property type="molecule type" value="Genomic_DNA"/>
</dbReference>
<reference evidence="2 4" key="3">
    <citation type="submission" date="2023-03" db="EMBL/GenBank/DDBJ databases">
        <title>Agriculturally important microbes genome sequencing.</title>
        <authorList>
            <person name="Dunlap C."/>
        </authorList>
    </citation>
    <scope>NUCLEOTIDE SEQUENCE [LARGE SCALE GENOMIC DNA]</scope>
    <source>
        <strain evidence="2 4">CBP-3203</strain>
    </source>
</reference>
<evidence type="ECO:0000313" key="2">
    <source>
        <dbReference type="EMBL" id="MEC0487697.1"/>
    </source>
</evidence>
<evidence type="ECO:0000313" key="3">
    <source>
        <dbReference type="Proteomes" id="UP000036168"/>
    </source>
</evidence>
<dbReference type="PANTHER" id="PTHR41260">
    <property type="entry name" value="PROTEIN ECSC"/>
    <property type="match status" value="1"/>
</dbReference>
<dbReference type="EMBL" id="JARRTL010000034">
    <property type="protein sequence ID" value="MEC0487697.1"/>
    <property type="molecule type" value="Genomic_DNA"/>
</dbReference>
<dbReference type="Proteomes" id="UP001341297">
    <property type="component" value="Unassembled WGS sequence"/>
</dbReference>
<dbReference type="Pfam" id="PF12787">
    <property type="entry name" value="EcsC"/>
    <property type="match status" value="1"/>
</dbReference>
<accession>A0A0T6BNI0</accession>
<proteinExistence type="predicted"/>
<dbReference type="PANTHER" id="PTHR41260:SF1">
    <property type="entry name" value="PROTEIN ECSC"/>
    <property type="match status" value="1"/>
</dbReference>
<protein>
    <submittedName>
        <fullName evidence="1">ABC transporter-associated protein EcsC</fullName>
    </submittedName>
    <submittedName>
        <fullName evidence="2">EcsC family protein</fullName>
    </submittedName>
</protein>
<dbReference type="Proteomes" id="UP000036168">
    <property type="component" value="Unassembled WGS sequence"/>
</dbReference>
<evidence type="ECO:0000313" key="1">
    <source>
        <dbReference type="EMBL" id="KRT93134.1"/>
    </source>
</evidence>
<reference evidence="1 3" key="1">
    <citation type="journal article" date="2015" name="Int. J. Syst. Evol. Microbiol.">
        <title>Bacillus glycinifermentans sp. nov., isolated from fermented soybean paste.</title>
        <authorList>
            <person name="Kim S.J."/>
            <person name="Dunlap C.A."/>
            <person name="Kwon S.W."/>
            <person name="Rooney A.P."/>
        </authorList>
    </citation>
    <scope>NUCLEOTIDE SEQUENCE [LARGE SCALE GENOMIC DNA]</scope>
    <source>
        <strain evidence="1 3">GO-13</strain>
    </source>
</reference>
<dbReference type="InterPro" id="IPR024787">
    <property type="entry name" value="EcsC"/>
</dbReference>
<comment type="caution">
    <text evidence="1">The sequence shown here is derived from an EMBL/GenBank/DDBJ whole genome shotgun (WGS) entry which is preliminary data.</text>
</comment>
<reference evidence="1" key="2">
    <citation type="submission" date="2015-10" db="EMBL/GenBank/DDBJ databases">
        <authorList>
            <person name="Gilbert D.G."/>
        </authorList>
    </citation>
    <scope>NUCLEOTIDE SEQUENCE</scope>
    <source>
        <strain evidence="1">GO-13</strain>
    </source>
</reference>
<dbReference type="AlphaFoldDB" id="A0A0T6BNI0"/>
<evidence type="ECO:0000313" key="4">
    <source>
        <dbReference type="Proteomes" id="UP001341297"/>
    </source>
</evidence>